<feature type="domain" description="Putative restriction endonuclease" evidence="2">
    <location>
        <begin position="18"/>
        <end position="157"/>
    </location>
</feature>
<dbReference type="SUPFAM" id="SSF52980">
    <property type="entry name" value="Restriction endonuclease-like"/>
    <property type="match status" value="1"/>
</dbReference>
<dbReference type="Proteomes" id="UP001500218">
    <property type="component" value="Unassembled WGS sequence"/>
</dbReference>
<evidence type="ECO:0000313" key="4">
    <source>
        <dbReference type="Proteomes" id="UP001500218"/>
    </source>
</evidence>
<comment type="caution">
    <text evidence="3">The sequence shown here is derived from an EMBL/GenBank/DDBJ whole genome shotgun (WGS) entry which is preliminary data.</text>
</comment>
<gene>
    <name evidence="3" type="ORF">GCM10009682_33620</name>
</gene>
<dbReference type="PANTHER" id="PTHR35400">
    <property type="entry name" value="SLR1083 PROTEIN"/>
    <property type="match status" value="1"/>
</dbReference>
<feature type="region of interest" description="Disordered" evidence="1">
    <location>
        <begin position="1"/>
        <end position="33"/>
    </location>
</feature>
<dbReference type="InterPro" id="IPR008538">
    <property type="entry name" value="Uma2"/>
</dbReference>
<dbReference type="Pfam" id="PF05685">
    <property type="entry name" value="Uma2"/>
    <property type="match status" value="1"/>
</dbReference>
<dbReference type="CDD" id="cd06260">
    <property type="entry name" value="DUF820-like"/>
    <property type="match status" value="1"/>
</dbReference>
<proteinExistence type="predicted"/>
<evidence type="ECO:0000256" key="1">
    <source>
        <dbReference type="SAM" id="MobiDB-lite"/>
    </source>
</evidence>
<feature type="compositionally biased region" description="Basic and acidic residues" evidence="1">
    <location>
        <begin position="1"/>
        <end position="12"/>
    </location>
</feature>
<dbReference type="InterPro" id="IPR012296">
    <property type="entry name" value="Nuclease_put_TT1808"/>
</dbReference>
<name>A0ABP4YAM3_9ACTN</name>
<dbReference type="PANTHER" id="PTHR35400:SF3">
    <property type="entry name" value="SLL1072 PROTEIN"/>
    <property type="match status" value="1"/>
</dbReference>
<accession>A0ABP4YAM3</accession>
<dbReference type="Gene3D" id="3.90.1570.10">
    <property type="entry name" value="tt1808, chain A"/>
    <property type="match status" value="1"/>
</dbReference>
<sequence length="194" mass="21424">MTAAMQDRRESEGWTTSDLDALPEDGNPSGGRRELLDGVLMVPPSPSDAHQFLAAMLVAALHRACPPAFGVTQAVDVRLSERRSFCPDVLVITAAAAERDARWFRPDEVVVAIEIVSPTSVAMDVITKPALYAGAGIPFYWRVETAPKLVVHTYALDEEAKVYRDTGTFADIVETERPWFIRIALADLSRRSRR</sequence>
<dbReference type="EMBL" id="BAAALT010000098">
    <property type="protein sequence ID" value="GAA1809165.1"/>
    <property type="molecule type" value="Genomic_DNA"/>
</dbReference>
<keyword evidence="3" id="KW-0540">Nuclease</keyword>
<dbReference type="InterPro" id="IPR011335">
    <property type="entry name" value="Restrct_endonuc-II-like"/>
</dbReference>
<reference evidence="4" key="1">
    <citation type="journal article" date="2019" name="Int. J. Syst. Evol. Microbiol.">
        <title>The Global Catalogue of Microorganisms (GCM) 10K type strain sequencing project: providing services to taxonomists for standard genome sequencing and annotation.</title>
        <authorList>
            <consortium name="The Broad Institute Genomics Platform"/>
            <consortium name="The Broad Institute Genome Sequencing Center for Infectious Disease"/>
            <person name="Wu L."/>
            <person name="Ma J."/>
        </authorList>
    </citation>
    <scope>NUCLEOTIDE SEQUENCE [LARGE SCALE GENOMIC DNA]</scope>
    <source>
        <strain evidence="4">JCM 13250</strain>
    </source>
</reference>
<keyword evidence="3" id="KW-0378">Hydrolase</keyword>
<keyword evidence="4" id="KW-1185">Reference proteome</keyword>
<keyword evidence="3" id="KW-0255">Endonuclease</keyword>
<evidence type="ECO:0000259" key="2">
    <source>
        <dbReference type="Pfam" id="PF05685"/>
    </source>
</evidence>
<dbReference type="GO" id="GO:0004519">
    <property type="term" value="F:endonuclease activity"/>
    <property type="evidence" value="ECO:0007669"/>
    <property type="project" value="UniProtKB-KW"/>
</dbReference>
<protein>
    <submittedName>
        <fullName evidence="3">Uma2 family endonuclease</fullName>
    </submittedName>
</protein>
<organism evidence="3 4">
    <name type="scientific">Luedemannella flava</name>
    <dbReference type="NCBI Taxonomy" id="349316"/>
    <lineage>
        <taxon>Bacteria</taxon>
        <taxon>Bacillati</taxon>
        <taxon>Actinomycetota</taxon>
        <taxon>Actinomycetes</taxon>
        <taxon>Micromonosporales</taxon>
        <taxon>Micromonosporaceae</taxon>
        <taxon>Luedemannella</taxon>
    </lineage>
</organism>
<evidence type="ECO:0000313" key="3">
    <source>
        <dbReference type="EMBL" id="GAA1809165.1"/>
    </source>
</evidence>